<dbReference type="InterPro" id="IPR055592">
    <property type="entry name" value="DUF7168"/>
</dbReference>
<reference evidence="4 5" key="1">
    <citation type="submission" date="2014-06" db="EMBL/GenBank/DDBJ databases">
        <title>Functional and comparative genomic analyses of the Drosophila gut microbiota identify candidate symbiosis factors.</title>
        <authorList>
            <person name="Newell P.D."/>
            <person name="Chaston J.M."/>
            <person name="Douglas A.E."/>
        </authorList>
    </citation>
    <scope>NUCLEOTIDE SEQUENCE [LARGE SCALE GENOMIC DNA]</scope>
    <source>
        <strain evidence="4 5">DmCS_006</strain>
    </source>
</reference>
<proteinExistence type="predicted"/>
<evidence type="ECO:0000313" key="5">
    <source>
        <dbReference type="Proteomes" id="UP000029448"/>
    </source>
</evidence>
<dbReference type="Proteomes" id="UP000029448">
    <property type="component" value="Unassembled WGS sequence"/>
</dbReference>
<dbReference type="PATRIC" id="fig|104102.7.peg.3082"/>
<dbReference type="Pfam" id="PF10979">
    <property type="entry name" value="DUF2786"/>
    <property type="match status" value="1"/>
</dbReference>
<comment type="caution">
    <text evidence="4">The sequence shown here is derived from an EMBL/GenBank/DDBJ whole genome shotgun (WGS) entry which is preliminary data.</text>
</comment>
<feature type="region of interest" description="Disordered" evidence="1">
    <location>
        <begin position="187"/>
        <end position="238"/>
    </location>
</feature>
<accession>A0A094YIF9</accession>
<dbReference type="InterPro" id="IPR016868">
    <property type="entry name" value="Phage_B3_Orf5"/>
</dbReference>
<dbReference type="EMBL" id="JOKM01000103">
    <property type="protein sequence ID" value="KGB21132.1"/>
    <property type="molecule type" value="Genomic_DNA"/>
</dbReference>
<evidence type="ECO:0000259" key="3">
    <source>
        <dbReference type="Pfam" id="PF23771"/>
    </source>
</evidence>
<dbReference type="PIRSF" id="PIRSF028111">
    <property type="entry name" value="UCP028111"/>
    <property type="match status" value="1"/>
</dbReference>
<evidence type="ECO:0000313" key="4">
    <source>
        <dbReference type="EMBL" id="KGB21132.1"/>
    </source>
</evidence>
<name>A0A094YIF9_9PROT</name>
<keyword evidence="5" id="KW-1185">Reference proteome</keyword>
<feature type="domain" description="DUF7168" evidence="3">
    <location>
        <begin position="71"/>
        <end position="191"/>
    </location>
</feature>
<evidence type="ECO:0000259" key="2">
    <source>
        <dbReference type="Pfam" id="PF10979"/>
    </source>
</evidence>
<feature type="compositionally biased region" description="Basic and acidic residues" evidence="1">
    <location>
        <begin position="222"/>
        <end position="232"/>
    </location>
</feature>
<dbReference type="Pfam" id="PF23771">
    <property type="entry name" value="DUF7168"/>
    <property type="match status" value="1"/>
</dbReference>
<dbReference type="AlphaFoldDB" id="A0A094YIF9"/>
<sequence>MTMNEDQKKKMMERLKKLLSLSRSANENEAAAALAKAQELMHELAITEDDLELVDYATVESPVILMRPGHRLPIYGGMLASTIEKAFGCKAVFSDSTILWLGPKSKAEISAYSWTVLARLLSTKRAEYSFFIMLQERNPGRSSSKADTYCEGWVYGVGKNIIEEKLSEKEKRLTSLFTKQKFPRLGTMQQRGSGLSDSDASDAWADGMADGKNTRLHSGVQADHKGQIRETRYLGAGA</sequence>
<gene>
    <name evidence="4" type="ORF">AtDm6_3127</name>
</gene>
<feature type="compositionally biased region" description="Low complexity" evidence="1">
    <location>
        <begin position="192"/>
        <end position="211"/>
    </location>
</feature>
<dbReference type="STRING" id="104102.AtDm6_3127"/>
<protein>
    <submittedName>
        <fullName evidence="4">Uncharacterized protein</fullName>
    </submittedName>
</protein>
<organism evidence="4 5">
    <name type="scientific">Acetobacter tropicalis</name>
    <dbReference type="NCBI Taxonomy" id="104102"/>
    <lineage>
        <taxon>Bacteria</taxon>
        <taxon>Pseudomonadati</taxon>
        <taxon>Pseudomonadota</taxon>
        <taxon>Alphaproteobacteria</taxon>
        <taxon>Acetobacterales</taxon>
        <taxon>Acetobacteraceae</taxon>
        <taxon>Acetobacter</taxon>
    </lineage>
</organism>
<dbReference type="InterPro" id="IPR024498">
    <property type="entry name" value="DUF2786"/>
</dbReference>
<feature type="domain" description="DUF2786" evidence="2">
    <location>
        <begin position="10"/>
        <end position="44"/>
    </location>
</feature>
<evidence type="ECO:0000256" key="1">
    <source>
        <dbReference type="SAM" id="MobiDB-lite"/>
    </source>
</evidence>